<protein>
    <submittedName>
        <fullName evidence="3">RBR-TYPE E3 UBIQUITIN TRANSFERASE</fullName>
    </submittedName>
</protein>
<dbReference type="Proteomes" id="UP001151529">
    <property type="component" value="Chromosome 2"/>
</dbReference>
<organism evidence="3 4">
    <name type="scientific">Salix viminalis</name>
    <name type="common">Common osier</name>
    <name type="synonym">Basket willow</name>
    <dbReference type="NCBI Taxonomy" id="40686"/>
    <lineage>
        <taxon>Eukaryota</taxon>
        <taxon>Viridiplantae</taxon>
        <taxon>Streptophyta</taxon>
        <taxon>Embryophyta</taxon>
        <taxon>Tracheophyta</taxon>
        <taxon>Spermatophyta</taxon>
        <taxon>Magnoliopsida</taxon>
        <taxon>eudicotyledons</taxon>
        <taxon>Gunneridae</taxon>
        <taxon>Pentapetalae</taxon>
        <taxon>rosids</taxon>
        <taxon>fabids</taxon>
        <taxon>Malpighiales</taxon>
        <taxon>Salicaceae</taxon>
        <taxon>Saliceae</taxon>
        <taxon>Salix</taxon>
    </lineage>
</organism>
<evidence type="ECO:0000256" key="1">
    <source>
        <dbReference type="SAM" id="MobiDB-lite"/>
    </source>
</evidence>
<proteinExistence type="predicted"/>
<feature type="compositionally biased region" description="Basic and acidic residues" evidence="1">
    <location>
        <begin position="1"/>
        <end position="12"/>
    </location>
</feature>
<comment type="caution">
    <text evidence="3">The sequence shown here is derived from an EMBL/GenBank/DDBJ whole genome shotgun (WGS) entry which is preliminary data.</text>
</comment>
<dbReference type="GO" id="GO:0016740">
    <property type="term" value="F:transferase activity"/>
    <property type="evidence" value="ECO:0007669"/>
    <property type="project" value="UniProtKB-KW"/>
</dbReference>
<sequence>MDDVHRSSDSVKVESTSNYYSDGFDDSEDPLFLSDDDFVGDDDGAADALLEDIKEDEIDLLKQKQQDCKILNPTELRQRMEQDVAQVSSVLSVSKFEASILLRNYNWSVSKVSDAWFTNESAVREKVGLLVKTVISCGIVSNKRKIIICGICFRVPHQ</sequence>
<feature type="domain" description="E3 ubiquitin-protein ligase ARIH1-like UBA-like" evidence="2">
    <location>
        <begin position="78"/>
        <end position="117"/>
    </location>
</feature>
<gene>
    <name evidence="3" type="ORF">OIU85_020884</name>
</gene>
<dbReference type="InterPro" id="IPR048962">
    <property type="entry name" value="ARIH1-like_UBL"/>
</dbReference>
<keyword evidence="3" id="KW-0808">Transferase</keyword>
<feature type="region of interest" description="Disordered" evidence="1">
    <location>
        <begin position="1"/>
        <end position="28"/>
    </location>
</feature>
<reference evidence="3" key="1">
    <citation type="submission" date="2022-11" db="EMBL/GenBank/DDBJ databases">
        <authorList>
            <person name="Hyden B.L."/>
            <person name="Feng K."/>
            <person name="Yates T."/>
            <person name="Jawdy S."/>
            <person name="Smart L.B."/>
            <person name="Muchero W."/>
        </authorList>
    </citation>
    <scope>NUCLEOTIDE SEQUENCE</scope>
    <source>
        <tissue evidence="3">Shoot tip</tissue>
    </source>
</reference>
<name>A0A9Q0UH47_SALVM</name>
<dbReference type="AlphaFoldDB" id="A0A9Q0UH47"/>
<accession>A0A9Q0UH47</accession>
<evidence type="ECO:0000259" key="2">
    <source>
        <dbReference type="Pfam" id="PF21235"/>
    </source>
</evidence>
<evidence type="ECO:0000313" key="3">
    <source>
        <dbReference type="EMBL" id="KAJ6730024.1"/>
    </source>
</evidence>
<evidence type="ECO:0000313" key="4">
    <source>
        <dbReference type="Proteomes" id="UP001151529"/>
    </source>
</evidence>
<dbReference type="Pfam" id="PF21235">
    <property type="entry name" value="UBA_ARI1"/>
    <property type="match status" value="1"/>
</dbReference>
<dbReference type="EMBL" id="JAPFFL010000004">
    <property type="protein sequence ID" value="KAJ6730024.1"/>
    <property type="molecule type" value="Genomic_DNA"/>
</dbReference>
<dbReference type="OrthoDB" id="1721571at2759"/>
<keyword evidence="4" id="KW-1185">Reference proteome</keyword>
<reference evidence="3" key="2">
    <citation type="journal article" date="2023" name="Int. J. Mol. Sci.">
        <title>De Novo Assembly and Annotation of 11 Diverse Shrub Willow (Salix) Genomes Reveals Novel Gene Organization in Sex-Linked Regions.</title>
        <authorList>
            <person name="Hyden B."/>
            <person name="Feng K."/>
            <person name="Yates T.B."/>
            <person name="Jawdy S."/>
            <person name="Cereghino C."/>
            <person name="Smart L.B."/>
            <person name="Muchero W."/>
        </authorList>
    </citation>
    <scope>NUCLEOTIDE SEQUENCE [LARGE SCALE GENOMIC DNA]</scope>
    <source>
        <tissue evidence="3">Shoot tip</tissue>
    </source>
</reference>